<dbReference type="Gene3D" id="3.30.420.140">
    <property type="entry name" value="YqgF/RNase H-like domain"/>
    <property type="match status" value="1"/>
</dbReference>
<accession>A0AA39T7P1</accession>
<reference evidence="1" key="2">
    <citation type="submission" date="2023-06" db="EMBL/GenBank/DDBJ databases">
        <authorList>
            <person name="Swenson N.G."/>
            <person name="Wegrzyn J.L."/>
            <person name="Mcevoy S.L."/>
        </authorList>
    </citation>
    <scope>NUCLEOTIDE SEQUENCE</scope>
    <source>
        <strain evidence="1">NS2018</strain>
        <tissue evidence="1">Leaf</tissue>
    </source>
</reference>
<dbReference type="PANTHER" id="PTHR33317:SF1">
    <property type="entry name" value="POLYNUCLEOTIDYL TRANSFERASE, RIBONUCLEASE H-LIKE SUPERFAMILY PROTEIN"/>
    <property type="match status" value="1"/>
</dbReference>
<dbReference type="InterPro" id="IPR012337">
    <property type="entry name" value="RNaseH-like_sf"/>
</dbReference>
<proteinExistence type="predicted"/>
<dbReference type="InterPro" id="IPR037027">
    <property type="entry name" value="YqgF/RNaseH-like_dom_sf"/>
</dbReference>
<evidence type="ECO:0000313" key="2">
    <source>
        <dbReference type="Proteomes" id="UP001168877"/>
    </source>
</evidence>
<keyword evidence="2" id="KW-1185">Reference proteome</keyword>
<evidence type="ECO:0000313" key="1">
    <source>
        <dbReference type="EMBL" id="KAK0601620.1"/>
    </source>
</evidence>
<dbReference type="SUPFAM" id="SSF53098">
    <property type="entry name" value="Ribonuclease H-like"/>
    <property type="match status" value="1"/>
</dbReference>
<dbReference type="PANTHER" id="PTHR33317">
    <property type="entry name" value="POLYNUCLEOTIDYL TRANSFERASE, RIBONUCLEASE H-LIKE SUPERFAMILY PROTEIN"/>
    <property type="match status" value="1"/>
</dbReference>
<dbReference type="Proteomes" id="UP001168877">
    <property type="component" value="Unassembled WGS sequence"/>
</dbReference>
<gene>
    <name evidence="1" type="ORF">LWI29_025878</name>
</gene>
<reference evidence="1" key="1">
    <citation type="journal article" date="2022" name="Plant J.">
        <title>Strategies of tolerance reflected in two North American maple genomes.</title>
        <authorList>
            <person name="McEvoy S.L."/>
            <person name="Sezen U.U."/>
            <person name="Trouern-Trend A."/>
            <person name="McMahon S.M."/>
            <person name="Schaberg P.G."/>
            <person name="Yang J."/>
            <person name="Wegrzyn J.L."/>
            <person name="Swenson N.G."/>
        </authorList>
    </citation>
    <scope>NUCLEOTIDE SEQUENCE</scope>
    <source>
        <strain evidence="1">NS2018</strain>
    </source>
</reference>
<dbReference type="GO" id="GO:0000967">
    <property type="term" value="P:rRNA 5'-end processing"/>
    <property type="evidence" value="ECO:0007669"/>
    <property type="project" value="TreeGrafter"/>
</dbReference>
<dbReference type="EMBL" id="JAUESC010000003">
    <property type="protein sequence ID" value="KAK0601620.1"/>
    <property type="molecule type" value="Genomic_DNA"/>
</dbReference>
<dbReference type="InterPro" id="IPR005227">
    <property type="entry name" value="YqgF"/>
</dbReference>
<comment type="caution">
    <text evidence="1">The sequence shown here is derived from an EMBL/GenBank/DDBJ whole genome shotgun (WGS) entry which is preliminary data.</text>
</comment>
<name>A0AA39T7P1_ACESA</name>
<sequence length="180" mass="20325">MKFMQPLNLFKESLKREASKRNQLLGLKVGDRFLSLAVSDPENISAAPLTVWPTVLYDKASVAGTIQTLIPKHNLMGLVVFSPNISLKSCPIYSYIGGLHKSGKLEGLMYTCWDEDFTSKNVEFMSKHHVEFLKSLRLPKHLPEKCIEQFAAWYLLQGYLDFSNILVAIDKDDADPFVGD</sequence>
<organism evidence="1 2">
    <name type="scientific">Acer saccharum</name>
    <name type="common">Sugar maple</name>
    <dbReference type="NCBI Taxonomy" id="4024"/>
    <lineage>
        <taxon>Eukaryota</taxon>
        <taxon>Viridiplantae</taxon>
        <taxon>Streptophyta</taxon>
        <taxon>Embryophyta</taxon>
        <taxon>Tracheophyta</taxon>
        <taxon>Spermatophyta</taxon>
        <taxon>Magnoliopsida</taxon>
        <taxon>eudicotyledons</taxon>
        <taxon>Gunneridae</taxon>
        <taxon>Pentapetalae</taxon>
        <taxon>rosids</taxon>
        <taxon>malvids</taxon>
        <taxon>Sapindales</taxon>
        <taxon>Sapindaceae</taxon>
        <taxon>Hippocastanoideae</taxon>
        <taxon>Acereae</taxon>
        <taxon>Acer</taxon>
    </lineage>
</organism>
<dbReference type="AlphaFoldDB" id="A0AA39T7P1"/>
<protein>
    <submittedName>
        <fullName evidence="1">Uncharacterized protein</fullName>
    </submittedName>
</protein>
<dbReference type="Pfam" id="PF03652">
    <property type="entry name" value="RuvX"/>
    <property type="match status" value="1"/>
</dbReference>